<keyword evidence="4" id="KW-0539">Nucleus</keyword>
<evidence type="ECO:0000256" key="4">
    <source>
        <dbReference type="ARBA" id="ARBA00023242"/>
    </source>
</evidence>
<keyword evidence="3" id="KW-0906">Nuclear pore complex</keyword>
<dbReference type="Proteomes" id="UP000694387">
    <property type="component" value="Chromosome 1"/>
</dbReference>
<dbReference type="GeneTree" id="ENSGT00390000000118"/>
<dbReference type="InterPro" id="IPR000571">
    <property type="entry name" value="Znf_CCCH"/>
</dbReference>
<dbReference type="PANTHER" id="PTHR46527:SF1">
    <property type="entry name" value="NUCLEOPORIN NUP42"/>
    <property type="match status" value="1"/>
</dbReference>
<evidence type="ECO:0000256" key="7">
    <source>
        <dbReference type="ARBA" id="ARBA00042384"/>
    </source>
</evidence>
<evidence type="ECO:0000256" key="1">
    <source>
        <dbReference type="ARBA" id="ARBA00004335"/>
    </source>
</evidence>
<dbReference type="GO" id="GO:0008270">
    <property type="term" value="F:zinc ion binding"/>
    <property type="evidence" value="ECO:0007669"/>
    <property type="project" value="UniProtKB-KW"/>
</dbReference>
<reference evidence="11 12" key="1">
    <citation type="journal article" date="2020" name="Nat. Commun.">
        <title>Donkey genomes provide new insights into domestication and selection for coat color.</title>
        <authorList>
            <person name="Wang"/>
            <person name="C."/>
            <person name="Li"/>
            <person name="H."/>
            <person name="Guo"/>
            <person name="Y."/>
            <person name="Huang"/>
            <person name="J."/>
            <person name="Sun"/>
            <person name="Y."/>
            <person name="Min"/>
            <person name="J."/>
            <person name="Wang"/>
            <person name="J."/>
            <person name="Fang"/>
            <person name="X."/>
            <person name="Zhao"/>
            <person name="Z."/>
            <person name="Wang"/>
            <person name="S."/>
            <person name="Zhang"/>
            <person name="Y."/>
            <person name="Liu"/>
            <person name="Q."/>
            <person name="Jiang"/>
            <person name="Q."/>
            <person name="Wang"/>
            <person name="X."/>
            <person name="Guo"/>
            <person name="Y."/>
            <person name="Yang"/>
            <person name="C."/>
            <person name="Wang"/>
            <person name="Y."/>
            <person name="Tian"/>
            <person name="F."/>
            <person name="Zhuang"/>
            <person name="G."/>
            <person name="Fan"/>
            <person name="Y."/>
            <person name="Gao"/>
            <person name="Q."/>
            <person name="Li"/>
            <person name="Y."/>
            <person name="Ju"/>
            <person name="Z."/>
            <person name="Li"/>
            <person name="J."/>
            <person name="Li"/>
            <person name="R."/>
            <person name="Hou"/>
            <person name="M."/>
            <person name="Yang"/>
            <person name="G."/>
            <person name="Liu"/>
            <person name="G."/>
            <person name="Liu"/>
            <person name="W."/>
            <person name="Guo"/>
            <person name="J."/>
            <person name="Pan"/>
            <person name="S."/>
            <person name="Fan"/>
            <person name="G."/>
            <person name="Zhang"/>
            <person name="W."/>
            <person name="Zhang"/>
            <person name="R."/>
            <person name="Yu"/>
            <person name="J."/>
            <person name="Zhang"/>
            <person name="X."/>
            <person name="Yin"/>
            <person name="Q."/>
            <person name="Ji"/>
            <person name="C."/>
            <person name="Jin"/>
            <person name="Y."/>
            <person name="Yue"/>
            <person name="G."/>
            <person name="Liu"/>
            <person name="M."/>
            <person name="Xu"/>
            <person name="J."/>
            <person name="Liu"/>
            <person name="S."/>
            <person name="Jordana"/>
            <person name="J."/>
            <person name="Noce"/>
            <person name="A."/>
            <person name="Amills"/>
            <person name="M."/>
            <person name="Wu"/>
            <person name="D.D."/>
            <person name="Li"/>
            <person name="S."/>
            <person name="Zhou"/>
            <person name="X. and Zhong"/>
            <person name="J."/>
        </authorList>
    </citation>
    <scope>NUCLEOTIDE SEQUENCE [LARGE SCALE GENOMIC DNA]</scope>
</reference>
<dbReference type="InterPro" id="IPR051767">
    <property type="entry name" value="Nucleoporin_NUP42"/>
</dbReference>
<keyword evidence="3" id="KW-0811">Translocation</keyword>
<dbReference type="AlphaFoldDB" id="A0A9L0JXN1"/>
<keyword evidence="12" id="KW-1185">Reference proteome</keyword>
<name>A0A9L0JXN1_EQUAS</name>
<organism evidence="11 12">
    <name type="scientific">Equus asinus</name>
    <name type="common">Donkey</name>
    <name type="synonym">Equus africanus asinus</name>
    <dbReference type="NCBI Taxonomy" id="9793"/>
    <lineage>
        <taxon>Eukaryota</taxon>
        <taxon>Metazoa</taxon>
        <taxon>Chordata</taxon>
        <taxon>Craniata</taxon>
        <taxon>Vertebrata</taxon>
        <taxon>Euteleostomi</taxon>
        <taxon>Mammalia</taxon>
        <taxon>Eutheria</taxon>
        <taxon>Laurasiatheria</taxon>
        <taxon>Perissodactyla</taxon>
        <taxon>Equidae</taxon>
        <taxon>Equus</taxon>
    </lineage>
</organism>
<dbReference type="PANTHER" id="PTHR46527">
    <property type="entry name" value="NUCLEOPORIN-LIKE PROTEIN 2"/>
    <property type="match status" value="1"/>
</dbReference>
<evidence type="ECO:0000256" key="6">
    <source>
        <dbReference type="ARBA" id="ARBA00039886"/>
    </source>
</evidence>
<evidence type="ECO:0000256" key="8">
    <source>
        <dbReference type="PROSITE-ProRule" id="PRU00723"/>
    </source>
</evidence>
<reference evidence="11" key="2">
    <citation type="submission" date="2025-08" db="UniProtKB">
        <authorList>
            <consortium name="Ensembl"/>
        </authorList>
    </citation>
    <scope>IDENTIFICATION</scope>
</reference>
<feature type="zinc finger region" description="C3H1-type" evidence="8">
    <location>
        <begin position="1"/>
        <end position="25"/>
    </location>
</feature>
<evidence type="ECO:0000256" key="5">
    <source>
        <dbReference type="ARBA" id="ARBA00037262"/>
    </source>
</evidence>
<keyword evidence="8" id="KW-0479">Metal-binding</keyword>
<dbReference type="GO" id="GO:0005643">
    <property type="term" value="C:nuclear pore"/>
    <property type="evidence" value="ECO:0007669"/>
    <property type="project" value="UniProtKB-SubCell"/>
</dbReference>
<dbReference type="Ensembl" id="ENSEAST00005053802.1">
    <property type="protein sequence ID" value="ENSEASP00005057243.1"/>
    <property type="gene ID" value="ENSEASG00005035025.1"/>
</dbReference>
<evidence type="ECO:0000259" key="10">
    <source>
        <dbReference type="PROSITE" id="PS50103"/>
    </source>
</evidence>
<feature type="compositionally biased region" description="Polar residues" evidence="9">
    <location>
        <begin position="34"/>
        <end position="66"/>
    </location>
</feature>
<feature type="domain" description="C3H1-type" evidence="10">
    <location>
        <begin position="1"/>
        <end position="25"/>
    </location>
</feature>
<keyword evidence="3" id="KW-0509">mRNA transport</keyword>
<gene>
    <name evidence="11" type="primary">NUP42</name>
</gene>
<comment type="subcellular location">
    <subcellularLocation>
        <location evidence="1">Nucleus membrane</location>
        <topology evidence="1">Peripheral membrane protein</topology>
        <orientation evidence="1">Cytoplasmic side</orientation>
    </subcellularLocation>
    <subcellularLocation>
        <location evidence="2">Nucleus</location>
        <location evidence="2">Nuclear pore complex</location>
    </subcellularLocation>
</comment>
<evidence type="ECO:0000313" key="12">
    <source>
        <dbReference type="Proteomes" id="UP000694387"/>
    </source>
</evidence>
<keyword evidence="3" id="KW-0813">Transport</keyword>
<reference evidence="11" key="3">
    <citation type="submission" date="2025-09" db="UniProtKB">
        <authorList>
            <consortium name="Ensembl"/>
        </authorList>
    </citation>
    <scope>IDENTIFICATION</scope>
</reference>
<evidence type="ECO:0000256" key="2">
    <source>
        <dbReference type="ARBA" id="ARBA00004567"/>
    </source>
</evidence>
<feature type="region of interest" description="Disordered" evidence="9">
    <location>
        <begin position="91"/>
        <end position="110"/>
    </location>
</feature>
<dbReference type="GO" id="GO:0031965">
    <property type="term" value="C:nuclear membrane"/>
    <property type="evidence" value="ECO:0007669"/>
    <property type="project" value="UniProtKB-SubCell"/>
</dbReference>
<keyword evidence="3" id="KW-0653">Protein transport</keyword>
<comment type="function">
    <text evidence="5">Required for the export of mRNAs containing poly(A) tails from the nucleus into the cytoplasm.</text>
</comment>
<sequence>MTICQFFLQGRCRFGNRCWNEHPGSGGAVGGRQPQPSGSNRRGWNTTSQRYSNVIQPSSFSKSTPWGGSRDQEKPSFGSFDSGASTSRNRGFALSQNPFASPSSDEDKDEKKLLEGIVKDMEVWESSGQWMFSVYSPVKKKSNISGFTDISPEELRLEYHNFLTSNNLQSYLSEVKDGVNQAAPTFGFGSRQTVTFGSPGFPVNNSSSGSAQNFSFKPSSGFAAATSGSASVSQNTPAFGAAPSASSAITTSTPAFGFRKPEITSAASFSFKSPAASGFGLPRFSGFPASMAAGPVGVPVAPAFGSSSSVAGFGGAGSRSHTAFSKSSGDAFGISSMSASLPVSSGSTTTDNVLFTPKDQLTAEELEQFQSKKFTLGKIPLKPPPVELLNI</sequence>
<protein>
    <recommendedName>
        <fullName evidence="6">Nucleoporin NUP42</fullName>
    </recommendedName>
    <alternativeName>
        <fullName evidence="7">Nucleoporin-like protein 2</fullName>
    </alternativeName>
</protein>
<feature type="compositionally biased region" description="Polar residues" evidence="9">
    <location>
        <begin position="91"/>
        <end position="103"/>
    </location>
</feature>
<evidence type="ECO:0000256" key="9">
    <source>
        <dbReference type="SAM" id="MobiDB-lite"/>
    </source>
</evidence>
<keyword evidence="8" id="KW-0863">Zinc-finger</keyword>
<accession>A0A9L0JXN1</accession>
<proteinExistence type="predicted"/>
<keyword evidence="8" id="KW-0862">Zinc</keyword>
<dbReference type="PROSITE" id="PS50103">
    <property type="entry name" value="ZF_C3H1"/>
    <property type="match status" value="1"/>
</dbReference>
<evidence type="ECO:0000256" key="3">
    <source>
        <dbReference type="ARBA" id="ARBA00023132"/>
    </source>
</evidence>
<feature type="region of interest" description="Disordered" evidence="9">
    <location>
        <begin position="25"/>
        <end position="84"/>
    </location>
</feature>
<evidence type="ECO:0000313" key="11">
    <source>
        <dbReference type="Ensembl" id="ENSEASP00005057243.1"/>
    </source>
</evidence>